<keyword evidence="1" id="KW-0732">Signal</keyword>
<comment type="caution">
    <text evidence="2">The sequence shown here is derived from an EMBL/GenBank/DDBJ whole genome shotgun (WGS) entry which is preliminary data.</text>
</comment>
<dbReference type="RefSeq" id="WP_107938874.1">
    <property type="nucleotide sequence ID" value="NZ_QANS01000001.1"/>
</dbReference>
<dbReference type="EMBL" id="QANS01000001">
    <property type="protein sequence ID" value="PTU33165.1"/>
    <property type="molecule type" value="Genomic_DNA"/>
</dbReference>
<dbReference type="OrthoDB" id="7063662at2"/>
<dbReference type="Proteomes" id="UP000244248">
    <property type="component" value="Unassembled WGS sequence"/>
</dbReference>
<sequence>MQKTLLLAAMGMFAVYTTAHADNLAMPQTAEEAVPSATTSIPAAAPTSINLPRKGAGMAQVAKEFGEPQVKHPAVGGGQPRQPPITRWDYAGFSVFFENTHVVDAVRPDQPAEIHRKEELKAAP</sequence>
<name>A0A2T5MKR6_9GAMM</name>
<organism evidence="2 3">
    <name type="scientific">Stenotrophobium rhamnosiphilum</name>
    <dbReference type="NCBI Taxonomy" id="2029166"/>
    <lineage>
        <taxon>Bacteria</taxon>
        <taxon>Pseudomonadati</taxon>
        <taxon>Pseudomonadota</taxon>
        <taxon>Gammaproteobacteria</taxon>
        <taxon>Nevskiales</taxon>
        <taxon>Nevskiaceae</taxon>
        <taxon>Stenotrophobium</taxon>
    </lineage>
</organism>
<evidence type="ECO:0000313" key="2">
    <source>
        <dbReference type="EMBL" id="PTU33165.1"/>
    </source>
</evidence>
<evidence type="ECO:0008006" key="4">
    <source>
        <dbReference type="Google" id="ProtNLM"/>
    </source>
</evidence>
<feature type="chain" id="PRO_5015523819" description="Phosphodiesterase" evidence="1">
    <location>
        <begin position="22"/>
        <end position="124"/>
    </location>
</feature>
<proteinExistence type="predicted"/>
<reference evidence="2 3" key="1">
    <citation type="submission" date="2018-04" db="EMBL/GenBank/DDBJ databases">
        <title>Novel species isolated from glacier.</title>
        <authorList>
            <person name="Liu Q."/>
            <person name="Xin Y.-H."/>
        </authorList>
    </citation>
    <scope>NUCLEOTIDE SEQUENCE [LARGE SCALE GENOMIC DNA]</scope>
    <source>
        <strain evidence="2 3">GT1R17</strain>
    </source>
</reference>
<evidence type="ECO:0000256" key="1">
    <source>
        <dbReference type="SAM" id="SignalP"/>
    </source>
</evidence>
<dbReference type="AlphaFoldDB" id="A0A2T5MKR6"/>
<feature type="signal peptide" evidence="1">
    <location>
        <begin position="1"/>
        <end position="21"/>
    </location>
</feature>
<protein>
    <recommendedName>
        <fullName evidence="4">Phosphodiesterase</fullName>
    </recommendedName>
</protein>
<keyword evidence="3" id="KW-1185">Reference proteome</keyword>
<gene>
    <name evidence="2" type="ORF">CJD38_03425</name>
</gene>
<accession>A0A2T5MKR6</accession>
<evidence type="ECO:0000313" key="3">
    <source>
        <dbReference type="Proteomes" id="UP000244248"/>
    </source>
</evidence>